<feature type="domain" description="UspA" evidence="2">
    <location>
        <begin position="1"/>
        <end position="135"/>
    </location>
</feature>
<comment type="caution">
    <text evidence="3">The sequence shown here is derived from an EMBL/GenBank/DDBJ whole genome shotgun (WGS) entry which is preliminary data.</text>
</comment>
<dbReference type="RefSeq" id="WP_179577537.1">
    <property type="nucleotide sequence ID" value="NZ_JACCFM010000001.1"/>
</dbReference>
<dbReference type="PANTHER" id="PTHR46268:SF6">
    <property type="entry name" value="UNIVERSAL STRESS PROTEIN UP12"/>
    <property type="match status" value="1"/>
</dbReference>
<dbReference type="PRINTS" id="PR01438">
    <property type="entry name" value="UNVRSLSTRESS"/>
</dbReference>
<dbReference type="CDD" id="cd00293">
    <property type="entry name" value="USP-like"/>
    <property type="match status" value="1"/>
</dbReference>
<name>A0A7Z0EBV5_9MICO</name>
<sequence>MTKTIVIGIDGTEAGRAALRWALARAEVGNQAVVLLHVVDDEWGMIGTRLADELNQAARDMLDRSVAYARSLAPDLDVVGRLVRGSPVWELIEVSGDGGLTVVGTHKTGYIHGKVFGSRSLQLAAGARSPVAIIPQGWLADAHGVVVGVDGSAAGRVALRFAAAEARRTRQTLTLIRTWNAPKLPETLQELEQERDATLERDAGRLLEEAAQMAKHEHADLEVRTRVVHRPAAEALVDASSAAALLVVGRSRRPGTQQFILGSVAHDVLLNLAVPTIVVHPDDID</sequence>
<evidence type="ECO:0000259" key="2">
    <source>
        <dbReference type="Pfam" id="PF00582"/>
    </source>
</evidence>
<evidence type="ECO:0000313" key="4">
    <source>
        <dbReference type="Proteomes" id="UP000537260"/>
    </source>
</evidence>
<protein>
    <submittedName>
        <fullName evidence="3">Nucleotide-binding universal stress UspA family protein</fullName>
    </submittedName>
</protein>
<dbReference type="InterPro" id="IPR006015">
    <property type="entry name" value="Universal_stress_UspA"/>
</dbReference>
<dbReference type="AlphaFoldDB" id="A0A7Z0EBV5"/>
<accession>A0A7Z0EBV5</accession>
<dbReference type="EMBL" id="JACCFM010000001">
    <property type="protein sequence ID" value="NYJ18658.1"/>
    <property type="molecule type" value="Genomic_DNA"/>
</dbReference>
<dbReference type="Pfam" id="PF00582">
    <property type="entry name" value="Usp"/>
    <property type="match status" value="2"/>
</dbReference>
<proteinExistence type="inferred from homology"/>
<organism evidence="3 4">
    <name type="scientific">Glaciibacter psychrotolerans</name>
    <dbReference type="NCBI Taxonomy" id="670054"/>
    <lineage>
        <taxon>Bacteria</taxon>
        <taxon>Bacillati</taxon>
        <taxon>Actinomycetota</taxon>
        <taxon>Actinomycetes</taxon>
        <taxon>Micrococcales</taxon>
        <taxon>Microbacteriaceae</taxon>
        <taxon>Glaciibacter</taxon>
    </lineage>
</organism>
<comment type="similarity">
    <text evidence="1">Belongs to the universal stress protein A family.</text>
</comment>
<dbReference type="PANTHER" id="PTHR46268">
    <property type="entry name" value="STRESS RESPONSE PROTEIN NHAX"/>
    <property type="match status" value="1"/>
</dbReference>
<dbReference type="SUPFAM" id="SSF52402">
    <property type="entry name" value="Adenine nucleotide alpha hydrolases-like"/>
    <property type="match status" value="2"/>
</dbReference>
<feature type="domain" description="UspA" evidence="2">
    <location>
        <begin position="145"/>
        <end position="280"/>
    </location>
</feature>
<evidence type="ECO:0000256" key="1">
    <source>
        <dbReference type="ARBA" id="ARBA00008791"/>
    </source>
</evidence>
<reference evidence="3 4" key="1">
    <citation type="submission" date="2020-07" db="EMBL/GenBank/DDBJ databases">
        <title>Sequencing the genomes of 1000 actinobacteria strains.</title>
        <authorList>
            <person name="Klenk H.-P."/>
        </authorList>
    </citation>
    <scope>NUCLEOTIDE SEQUENCE [LARGE SCALE GENOMIC DNA]</scope>
    <source>
        <strain evidence="3 4">LI1</strain>
    </source>
</reference>
<gene>
    <name evidence="3" type="ORF">HNR05_000449</name>
</gene>
<evidence type="ECO:0000313" key="3">
    <source>
        <dbReference type="EMBL" id="NYJ18658.1"/>
    </source>
</evidence>
<dbReference type="InterPro" id="IPR006016">
    <property type="entry name" value="UspA"/>
</dbReference>
<keyword evidence="4" id="KW-1185">Reference proteome</keyword>
<dbReference type="Gene3D" id="3.40.50.620">
    <property type="entry name" value="HUPs"/>
    <property type="match status" value="2"/>
</dbReference>
<dbReference type="Proteomes" id="UP000537260">
    <property type="component" value="Unassembled WGS sequence"/>
</dbReference>
<dbReference type="InterPro" id="IPR014729">
    <property type="entry name" value="Rossmann-like_a/b/a_fold"/>
</dbReference>